<keyword evidence="10" id="KW-1185">Reference proteome</keyword>
<evidence type="ECO:0000256" key="1">
    <source>
        <dbReference type="ARBA" id="ARBA00007261"/>
    </source>
</evidence>
<keyword evidence="2" id="KW-0645">Protease</keyword>
<dbReference type="Gene3D" id="3.30.830.10">
    <property type="entry name" value="Metalloenzyme, LuxS/M16 peptidase-like"/>
    <property type="match status" value="2"/>
</dbReference>
<name>A0A368UM39_9BACT</name>
<dbReference type="Pfam" id="PF05193">
    <property type="entry name" value="Peptidase_M16_C"/>
    <property type="match status" value="1"/>
</dbReference>
<comment type="caution">
    <text evidence="9">The sequence shown here is derived from an EMBL/GenBank/DDBJ whole genome shotgun (WGS) entry which is preliminary data.</text>
</comment>
<dbReference type="Proteomes" id="UP000252733">
    <property type="component" value="Unassembled WGS sequence"/>
</dbReference>
<dbReference type="EMBL" id="QPIZ01000025">
    <property type="protein sequence ID" value="RCW29822.1"/>
    <property type="molecule type" value="Genomic_DNA"/>
</dbReference>
<protein>
    <submittedName>
        <fullName evidence="9">Putative Zn-dependent peptidase</fullName>
    </submittedName>
</protein>
<feature type="domain" description="Peptidase M16 C-terminal" evidence="8">
    <location>
        <begin position="195"/>
        <end position="369"/>
    </location>
</feature>
<organism evidence="9 10">
    <name type="scientific">Marinilabilia salmonicolor</name>
    <dbReference type="NCBI Taxonomy" id="989"/>
    <lineage>
        <taxon>Bacteria</taxon>
        <taxon>Pseudomonadati</taxon>
        <taxon>Bacteroidota</taxon>
        <taxon>Bacteroidia</taxon>
        <taxon>Marinilabiliales</taxon>
        <taxon>Marinilabiliaceae</taxon>
        <taxon>Marinilabilia</taxon>
    </lineage>
</organism>
<gene>
    <name evidence="9" type="ORF">DFO77_12515</name>
</gene>
<dbReference type="GO" id="GO:0046872">
    <property type="term" value="F:metal ion binding"/>
    <property type="evidence" value="ECO:0007669"/>
    <property type="project" value="InterPro"/>
</dbReference>
<comment type="similarity">
    <text evidence="1">Belongs to the peptidase M16 family.</text>
</comment>
<sequence>MKKTLLTLFAVILTGNLAFAGQGEIEFTEYRLDNGLHVILHQDNTTPIVAVSVMYHVGSKNEQPDRTGFAHFFEHLMFEGTENIPRGEYSKYVEKAGGTLNANTTADRTYYYEIMPSNQLEMGLWLESERMLHAKVDSIGIQTQKGVVIEEKKQRYDNTPYGSLLAETMKRAFKEHPYRWTTIGDPDHIRAAKDEEFQSFYDEFYVPNNAVLVIAGDINVDDTKNKVEKYFGSIPAGEKEIYRPNIVEPPLGGEVRDTIFDNIQLPLLIHAYRTPALNTSDYYALEMLNTLLSDGESSRLKKALVDEQQIALQINSFPLPFRDPSVNIVMAFPNMGNDLKDLEAAMEAEIEEVKTNLIGEKEFQKLKNQIENDFVTGNTRIATRANNLARYHTFFGNANLINTEIENYLAVSREDIQRAAQKYFTEDNRVVLFYLPKNQQ</sequence>
<proteinExistence type="inferred from homology"/>
<feature type="signal peptide" evidence="6">
    <location>
        <begin position="1"/>
        <end position="20"/>
    </location>
</feature>
<dbReference type="AlphaFoldDB" id="A0A368UM39"/>
<dbReference type="SUPFAM" id="SSF63411">
    <property type="entry name" value="LuxS/MPP-like metallohydrolase"/>
    <property type="match status" value="2"/>
</dbReference>
<keyword evidence="3" id="KW-0378">Hydrolase</keyword>
<evidence type="ECO:0000256" key="3">
    <source>
        <dbReference type="ARBA" id="ARBA00022801"/>
    </source>
</evidence>
<evidence type="ECO:0000256" key="5">
    <source>
        <dbReference type="ARBA" id="ARBA00023049"/>
    </source>
</evidence>
<dbReference type="InterPro" id="IPR011765">
    <property type="entry name" value="Pept_M16_N"/>
</dbReference>
<evidence type="ECO:0000313" key="9">
    <source>
        <dbReference type="EMBL" id="RCW29822.1"/>
    </source>
</evidence>
<feature type="chain" id="PRO_5016787232" evidence="6">
    <location>
        <begin position="21"/>
        <end position="440"/>
    </location>
</feature>
<keyword evidence="4" id="KW-0862">Zinc</keyword>
<evidence type="ECO:0000259" key="7">
    <source>
        <dbReference type="Pfam" id="PF00675"/>
    </source>
</evidence>
<evidence type="ECO:0000259" key="8">
    <source>
        <dbReference type="Pfam" id="PF05193"/>
    </source>
</evidence>
<reference evidence="9 10" key="1">
    <citation type="submission" date="2018-07" db="EMBL/GenBank/DDBJ databases">
        <title>Freshwater and sediment microbial communities from various areas in North America, analyzing microbe dynamics in response to fracking.</title>
        <authorList>
            <person name="Lamendella R."/>
        </authorList>
    </citation>
    <scope>NUCLEOTIDE SEQUENCE [LARGE SCALE GENOMIC DNA]</scope>
    <source>
        <strain evidence="9 10">160A</strain>
    </source>
</reference>
<dbReference type="InterPro" id="IPR050626">
    <property type="entry name" value="Peptidase_M16"/>
</dbReference>
<accession>A0A368UM39</accession>
<dbReference type="InterPro" id="IPR007863">
    <property type="entry name" value="Peptidase_M16_C"/>
</dbReference>
<evidence type="ECO:0000256" key="2">
    <source>
        <dbReference type="ARBA" id="ARBA00022670"/>
    </source>
</evidence>
<dbReference type="GO" id="GO:0006508">
    <property type="term" value="P:proteolysis"/>
    <property type="evidence" value="ECO:0007669"/>
    <property type="project" value="UniProtKB-KW"/>
</dbReference>
<keyword evidence="5" id="KW-0482">Metalloprotease</keyword>
<dbReference type="PANTHER" id="PTHR43690">
    <property type="entry name" value="NARDILYSIN"/>
    <property type="match status" value="1"/>
</dbReference>
<evidence type="ECO:0000256" key="6">
    <source>
        <dbReference type="SAM" id="SignalP"/>
    </source>
</evidence>
<dbReference type="GO" id="GO:0008237">
    <property type="term" value="F:metallopeptidase activity"/>
    <property type="evidence" value="ECO:0007669"/>
    <property type="project" value="UniProtKB-KW"/>
</dbReference>
<dbReference type="PANTHER" id="PTHR43690:SF17">
    <property type="entry name" value="PROTEIN YHJJ"/>
    <property type="match status" value="1"/>
</dbReference>
<dbReference type="RefSeq" id="WP_258861659.1">
    <property type="nucleotide sequence ID" value="NZ_QPIZ01000025.1"/>
</dbReference>
<evidence type="ECO:0000256" key="4">
    <source>
        <dbReference type="ARBA" id="ARBA00022833"/>
    </source>
</evidence>
<dbReference type="Pfam" id="PF00675">
    <property type="entry name" value="Peptidase_M16"/>
    <property type="match status" value="1"/>
</dbReference>
<evidence type="ECO:0000313" key="10">
    <source>
        <dbReference type="Proteomes" id="UP000252733"/>
    </source>
</evidence>
<dbReference type="InterPro" id="IPR011249">
    <property type="entry name" value="Metalloenz_LuxS/M16"/>
</dbReference>
<feature type="domain" description="Peptidase M16 N-terminal" evidence="7">
    <location>
        <begin position="38"/>
        <end position="180"/>
    </location>
</feature>
<keyword evidence="6" id="KW-0732">Signal</keyword>